<evidence type="ECO:0000256" key="1">
    <source>
        <dbReference type="SAM" id="MobiDB-lite"/>
    </source>
</evidence>
<feature type="compositionally biased region" description="Basic and acidic residues" evidence="1">
    <location>
        <begin position="124"/>
        <end position="135"/>
    </location>
</feature>
<keyword evidence="2" id="KW-0812">Transmembrane</keyword>
<evidence type="ECO:0000259" key="3">
    <source>
        <dbReference type="Pfam" id="PF03544"/>
    </source>
</evidence>
<feature type="compositionally biased region" description="Low complexity" evidence="1">
    <location>
        <begin position="150"/>
        <end position="159"/>
    </location>
</feature>
<sequence length="272" mass="29834">MSKLNITKDEWLELVFEGKNKEYGAYQLRKEDGATTTKAFFTALVFVTTLVALPILLSSFGEKPVVKPIELGDDPILELHHVNLREEIKPKLPVAPKTAAQPPITTKTLVDPHIVDAAVAPDTDFTKPEDVEKPNTENTNTNGNIGGTGTTVTTTTTTTEEPEDNGTTIVNPSMVEKNPNFPGGINEFLKLVGNRFSVPELEEERTLKVIVFFVVEKDGSLSNITVPRSPGFGLDKEAIRVLKSIKTKWEPGILKGKPVRTSYSLPIVVKTQ</sequence>
<evidence type="ECO:0000313" key="5">
    <source>
        <dbReference type="Proteomes" id="UP001500141"/>
    </source>
</evidence>
<accession>A0ABP9A961</accession>
<comment type="caution">
    <text evidence="4">The sequence shown here is derived from an EMBL/GenBank/DDBJ whole genome shotgun (WGS) entry which is preliminary data.</text>
</comment>
<evidence type="ECO:0000313" key="4">
    <source>
        <dbReference type="EMBL" id="GAA4774906.1"/>
    </source>
</evidence>
<name>A0ABP9A961_9FLAO</name>
<dbReference type="SUPFAM" id="SSF74653">
    <property type="entry name" value="TolA/TonB C-terminal domain"/>
    <property type="match status" value="1"/>
</dbReference>
<gene>
    <name evidence="4" type="ORF">GCM10023230_27150</name>
</gene>
<keyword evidence="2" id="KW-0472">Membrane</keyword>
<dbReference type="RefSeq" id="WP_264543320.1">
    <property type="nucleotide sequence ID" value="NZ_BAABIP010000022.1"/>
</dbReference>
<organism evidence="4 5">
    <name type="scientific">Flavobacterium hankyongi</name>
    <dbReference type="NCBI Taxonomy" id="1176532"/>
    <lineage>
        <taxon>Bacteria</taxon>
        <taxon>Pseudomonadati</taxon>
        <taxon>Bacteroidota</taxon>
        <taxon>Flavobacteriia</taxon>
        <taxon>Flavobacteriales</taxon>
        <taxon>Flavobacteriaceae</taxon>
        <taxon>Flavobacterium</taxon>
    </lineage>
</organism>
<dbReference type="PANTHER" id="PTHR33446">
    <property type="entry name" value="PROTEIN TONB-RELATED"/>
    <property type="match status" value="1"/>
</dbReference>
<dbReference type="InterPro" id="IPR051045">
    <property type="entry name" value="TonB-dependent_transducer"/>
</dbReference>
<proteinExistence type="predicted"/>
<keyword evidence="2" id="KW-1133">Transmembrane helix</keyword>
<feature type="region of interest" description="Disordered" evidence="1">
    <location>
        <begin position="124"/>
        <end position="174"/>
    </location>
</feature>
<evidence type="ECO:0000256" key="2">
    <source>
        <dbReference type="SAM" id="Phobius"/>
    </source>
</evidence>
<feature type="domain" description="TonB C-terminal" evidence="3">
    <location>
        <begin position="208"/>
        <end position="267"/>
    </location>
</feature>
<feature type="transmembrane region" description="Helical" evidence="2">
    <location>
        <begin position="39"/>
        <end position="57"/>
    </location>
</feature>
<dbReference type="InterPro" id="IPR037682">
    <property type="entry name" value="TonB_C"/>
</dbReference>
<protein>
    <submittedName>
        <fullName evidence="4">Energy transducer TonB</fullName>
    </submittedName>
</protein>
<dbReference type="PANTHER" id="PTHR33446:SF2">
    <property type="entry name" value="PROTEIN TONB"/>
    <property type="match status" value="1"/>
</dbReference>
<dbReference type="Pfam" id="PF03544">
    <property type="entry name" value="TonB_C"/>
    <property type="match status" value="1"/>
</dbReference>
<dbReference type="Proteomes" id="UP001500141">
    <property type="component" value="Unassembled WGS sequence"/>
</dbReference>
<reference evidence="5" key="1">
    <citation type="journal article" date="2019" name="Int. J. Syst. Evol. Microbiol.">
        <title>The Global Catalogue of Microorganisms (GCM) 10K type strain sequencing project: providing services to taxonomists for standard genome sequencing and annotation.</title>
        <authorList>
            <consortium name="The Broad Institute Genomics Platform"/>
            <consortium name="The Broad Institute Genome Sequencing Center for Infectious Disease"/>
            <person name="Wu L."/>
            <person name="Ma J."/>
        </authorList>
    </citation>
    <scope>NUCLEOTIDE SEQUENCE [LARGE SCALE GENOMIC DNA]</scope>
    <source>
        <strain evidence="5">JCM 18198</strain>
    </source>
</reference>
<dbReference type="EMBL" id="BAABIP010000022">
    <property type="protein sequence ID" value="GAA4774906.1"/>
    <property type="molecule type" value="Genomic_DNA"/>
</dbReference>
<dbReference type="Gene3D" id="3.30.1150.10">
    <property type="match status" value="1"/>
</dbReference>
<keyword evidence="5" id="KW-1185">Reference proteome</keyword>